<comment type="caution">
    <text evidence="1">The sequence shown here is derived from an EMBL/GenBank/DDBJ whole genome shotgun (WGS) entry which is preliminary data.</text>
</comment>
<dbReference type="AlphaFoldDB" id="A0A1Q9D8T4"/>
<keyword evidence="2" id="KW-1185">Reference proteome</keyword>
<evidence type="ECO:0000313" key="1">
    <source>
        <dbReference type="EMBL" id="OLP91613.1"/>
    </source>
</evidence>
<dbReference type="EMBL" id="LSRX01000657">
    <property type="protein sequence ID" value="OLP91613.1"/>
    <property type="molecule type" value="Genomic_DNA"/>
</dbReference>
<gene>
    <name evidence="1" type="ORF">AK812_SmicGene26674</name>
</gene>
<name>A0A1Q9D8T4_SYMMI</name>
<reference evidence="1 2" key="1">
    <citation type="submission" date="2016-02" db="EMBL/GenBank/DDBJ databases">
        <title>Genome analysis of coral dinoflagellate symbionts highlights evolutionary adaptations to a symbiotic lifestyle.</title>
        <authorList>
            <person name="Aranda M."/>
            <person name="Li Y."/>
            <person name="Liew Y.J."/>
            <person name="Baumgarten S."/>
            <person name="Simakov O."/>
            <person name="Wilson M."/>
            <person name="Piel J."/>
            <person name="Ashoor H."/>
            <person name="Bougouffa S."/>
            <person name="Bajic V.B."/>
            <person name="Ryu T."/>
            <person name="Ravasi T."/>
            <person name="Bayer T."/>
            <person name="Micklem G."/>
            <person name="Kim H."/>
            <person name="Bhak J."/>
            <person name="Lajeunesse T.C."/>
            <person name="Voolstra C.R."/>
        </authorList>
    </citation>
    <scope>NUCLEOTIDE SEQUENCE [LARGE SCALE GENOMIC DNA]</scope>
    <source>
        <strain evidence="1 2">CCMP2467</strain>
    </source>
</reference>
<dbReference type="OrthoDB" id="435558at2759"/>
<proteinExistence type="predicted"/>
<evidence type="ECO:0000313" key="2">
    <source>
        <dbReference type="Proteomes" id="UP000186817"/>
    </source>
</evidence>
<sequence>MEAAVPLDAFECAKIHRSSGVDKNARFELHDLPTLHELEQTILRLPRNKAGGPSKVVGEHWLADVPLAARKWYPVLLKCHVRLCEPIRFATSLLCCLYKGRGPPAKLANQRSIYLFEPIGKCCRKLLRPSIVQQVMRTSPLLFQGCKPGSNSTALTHYALTWLKVCKAKGCSAGLLFVQRPTGMRGDALAVWLSEHQVKGPVRLQGPLRPEPWAAAGFTPEDNSLAAVITNPNLIRSRVEVEVQEAAGCLELLVEVPPKGICSVLVPKVSLFAGPFVVSVILVCEAAKRRRRTDELVQHGQGSSKREGSGGGMQAAVMSFLFPEHVTQDALWIPEFRRWSLKRPIFRLIETPVYPALFMEVDFIQQKVEDAESKGIFPKDATLKDFLRSKPACLVTLRMLWQFARDHSATDCRSFLEDYVVGGKDEGLTESCVRQASGLKVIEQTEDPHALQLRTHAVENEQETSDLAKNAAAQAANLALQKQSEEIVSWMIKVGKVVTLDHHANMTFPELYDCEVDDLKRAAKHGFFPADIAILAMLARSGQGALFCVHVHLSLGPYCFAAKAITVERLEIFYEGKIFNMTVDAFQDMLSECCEAFSTVFFCVESTKPTMTSSEEQLLDLVAGIPSPQGDLCGGAEDTEADVDVGDQLRDLLQREVQDLLKALKTAKGECEIKNEFEYLSIDATVKCMMKILGQARFNQSQENRDAAAIDDMNSVYKLLTVRGRSNAVLALRGIKSEASALVADALSSSFSSSQRLQVSHIASDDCPSPEMLANLKTVCPNLRSLPLDAMHIVMVYDMPEVEATSGLDGLDPDVMKLDL</sequence>
<organism evidence="1 2">
    <name type="scientific">Symbiodinium microadriaticum</name>
    <name type="common">Dinoflagellate</name>
    <name type="synonym">Zooxanthella microadriatica</name>
    <dbReference type="NCBI Taxonomy" id="2951"/>
    <lineage>
        <taxon>Eukaryota</taxon>
        <taxon>Sar</taxon>
        <taxon>Alveolata</taxon>
        <taxon>Dinophyceae</taxon>
        <taxon>Suessiales</taxon>
        <taxon>Symbiodiniaceae</taxon>
        <taxon>Symbiodinium</taxon>
    </lineage>
</organism>
<protein>
    <submittedName>
        <fullName evidence="1">Uncharacterized protein</fullName>
    </submittedName>
</protein>
<accession>A0A1Q9D8T4</accession>
<dbReference type="Proteomes" id="UP000186817">
    <property type="component" value="Unassembled WGS sequence"/>
</dbReference>